<gene>
    <name evidence="1" type="ORF">CW751_13425</name>
</gene>
<accession>A0A2I0R010</accession>
<evidence type="ECO:0000313" key="1">
    <source>
        <dbReference type="EMBL" id="PKR79720.1"/>
    </source>
</evidence>
<comment type="caution">
    <text evidence="1">The sequence shown here is derived from an EMBL/GenBank/DDBJ whole genome shotgun (WGS) entry which is preliminary data.</text>
</comment>
<protein>
    <submittedName>
        <fullName evidence="1">Uncharacterized protein</fullName>
    </submittedName>
</protein>
<name>A0A2I0R010_9FLAO</name>
<proteinExistence type="predicted"/>
<dbReference type="Proteomes" id="UP000236654">
    <property type="component" value="Unassembled WGS sequence"/>
</dbReference>
<reference evidence="1 2" key="1">
    <citation type="submission" date="2017-12" db="EMBL/GenBank/DDBJ databases">
        <title>The draft genome sequence of Brumimicrobium saltpan LHR20.</title>
        <authorList>
            <person name="Do Z.-J."/>
            <person name="Luo H.-R."/>
        </authorList>
    </citation>
    <scope>NUCLEOTIDE SEQUENCE [LARGE SCALE GENOMIC DNA]</scope>
    <source>
        <strain evidence="1 2">LHR20</strain>
    </source>
</reference>
<keyword evidence="2" id="KW-1185">Reference proteome</keyword>
<dbReference type="EMBL" id="PJNI01000019">
    <property type="protein sequence ID" value="PKR79720.1"/>
    <property type="molecule type" value="Genomic_DNA"/>
</dbReference>
<dbReference type="AlphaFoldDB" id="A0A2I0R010"/>
<organism evidence="1 2">
    <name type="scientific">Brumimicrobium salinarum</name>
    <dbReference type="NCBI Taxonomy" id="2058658"/>
    <lineage>
        <taxon>Bacteria</taxon>
        <taxon>Pseudomonadati</taxon>
        <taxon>Bacteroidota</taxon>
        <taxon>Flavobacteriia</taxon>
        <taxon>Flavobacteriales</taxon>
        <taxon>Crocinitomicaceae</taxon>
        <taxon>Brumimicrobium</taxon>
    </lineage>
</organism>
<evidence type="ECO:0000313" key="2">
    <source>
        <dbReference type="Proteomes" id="UP000236654"/>
    </source>
</evidence>
<sequence>MAYGQCENNVSTDYNQTPINNALPTNSPNPAYGQKFLNEFDWVPRSVNQTVEKYQTINMNSNILDAGEIQNIYSNQQHPFYSYLYNDIEPNPQNGWELLADNRGWYPSNDIETPMSKAKEKFFH</sequence>